<dbReference type="InterPro" id="IPR036412">
    <property type="entry name" value="HAD-like_sf"/>
</dbReference>
<dbReference type="SUPFAM" id="SSF56784">
    <property type="entry name" value="HAD-like"/>
    <property type="match status" value="1"/>
</dbReference>
<dbReference type="PANTHER" id="PTHR43885">
    <property type="entry name" value="HALOACID DEHALOGENASE-LIKE HYDROLASE"/>
    <property type="match status" value="1"/>
</dbReference>
<dbReference type="Gene3D" id="1.10.260.80">
    <property type="match status" value="1"/>
</dbReference>
<dbReference type="InterPro" id="IPR023214">
    <property type="entry name" value="HAD_sf"/>
</dbReference>
<name>A0A0F9WZ96_TRIHA</name>
<sequence>MAWGAAVVSGPERAGAPVLGCSGTGTRWKLDTLQRGQQVGQLNHDKPCAAPAPHAVPRRFFLLPIHPVLQSPSPRRAVCCSSHLDASASASLASVSRFSPSSTYAKSPTLATYSFIRRRLMSAMAAPGPRRFAPLRAAAGLSPFHSDPILRGIIFDMDGTLCEPQTYMFREMRSVLGIPQSVDILEHIDKLPPHQQPPAHEAIRAIERKAMASQTPQPGLQDLMSYLEAYQVPKAICTRNFDIPVQHLISKFLPASQFYPVITRDFRPPKPHPAGIMHIAQSWGLVDGSGAVDTSGLIMVGDSLDDMTAGRLAGAATVLLLNDVNKELANHEHTDLVIHKLNDLIQILENGFQGRVIEPGRLPL</sequence>
<organism evidence="1 2">
    <name type="scientific">Trichoderma harzianum</name>
    <name type="common">Hypocrea lixii</name>
    <dbReference type="NCBI Taxonomy" id="5544"/>
    <lineage>
        <taxon>Eukaryota</taxon>
        <taxon>Fungi</taxon>
        <taxon>Dikarya</taxon>
        <taxon>Ascomycota</taxon>
        <taxon>Pezizomycotina</taxon>
        <taxon>Sordariomycetes</taxon>
        <taxon>Hypocreomycetidae</taxon>
        <taxon>Hypocreales</taxon>
        <taxon>Hypocreaceae</taxon>
        <taxon>Trichoderma</taxon>
    </lineage>
</organism>
<evidence type="ECO:0008006" key="3">
    <source>
        <dbReference type="Google" id="ProtNLM"/>
    </source>
</evidence>
<reference evidence="2" key="1">
    <citation type="journal article" date="2015" name="Genome Announc.">
        <title>Draft whole-genome sequence of the biocontrol agent Trichoderma harzianum T6776.</title>
        <authorList>
            <person name="Baroncelli R."/>
            <person name="Piaggeschi G."/>
            <person name="Fiorini L."/>
            <person name="Bertolini E."/>
            <person name="Zapparata A."/>
            <person name="Pe M.E."/>
            <person name="Sarrocco S."/>
            <person name="Vannacci G."/>
        </authorList>
    </citation>
    <scope>NUCLEOTIDE SEQUENCE [LARGE SCALE GENOMIC DNA]</scope>
    <source>
        <strain evidence="2">T6776</strain>
    </source>
</reference>
<gene>
    <name evidence="1" type="ORF">THAR02_10135</name>
</gene>
<dbReference type="SFLD" id="SFLDS00003">
    <property type="entry name" value="Haloacid_Dehalogenase"/>
    <property type="match status" value="1"/>
</dbReference>
<proteinExistence type="predicted"/>
<accession>A0A0F9WZ96</accession>
<dbReference type="EMBL" id="JOKZ01000508">
    <property type="protein sequence ID" value="KKO97759.1"/>
    <property type="molecule type" value="Genomic_DNA"/>
</dbReference>
<dbReference type="Pfam" id="PF00702">
    <property type="entry name" value="Hydrolase"/>
    <property type="match status" value="1"/>
</dbReference>
<protein>
    <recommendedName>
        <fullName evidence="3">HAD superfamily hydrolase</fullName>
    </recommendedName>
</protein>
<dbReference type="SFLD" id="SFLDG01129">
    <property type="entry name" value="C1.5:_HAD__Beta-PGM__Phosphata"/>
    <property type="match status" value="1"/>
</dbReference>
<evidence type="ECO:0000313" key="1">
    <source>
        <dbReference type="EMBL" id="KKO97759.1"/>
    </source>
</evidence>
<evidence type="ECO:0000313" key="2">
    <source>
        <dbReference type="Proteomes" id="UP000034112"/>
    </source>
</evidence>
<dbReference type="Gene3D" id="3.40.50.1000">
    <property type="entry name" value="HAD superfamily/HAD-like"/>
    <property type="match status" value="1"/>
</dbReference>
<dbReference type="CDD" id="cd01427">
    <property type="entry name" value="HAD_like"/>
    <property type="match status" value="1"/>
</dbReference>
<dbReference type="AlphaFoldDB" id="A0A0F9WZ96"/>
<dbReference type="Proteomes" id="UP000034112">
    <property type="component" value="Unassembled WGS sequence"/>
</dbReference>
<dbReference type="OrthoDB" id="426235at2759"/>
<comment type="caution">
    <text evidence="1">The sequence shown here is derived from an EMBL/GenBank/DDBJ whole genome shotgun (WGS) entry which is preliminary data.</text>
</comment>
<dbReference type="PANTHER" id="PTHR43885:SF1">
    <property type="entry name" value="SUPERFAMILY HYDROLASE, PUTATIVE (AFU_ORTHOLOGUE AFUA_4G13290)-RELATED"/>
    <property type="match status" value="1"/>
</dbReference>